<dbReference type="AlphaFoldDB" id="A0ABC8R815"/>
<reference evidence="11 12" key="1">
    <citation type="submission" date="2024-02" db="EMBL/GenBank/DDBJ databases">
        <authorList>
            <person name="Vignale AGUSTIN F."/>
            <person name="Sosa J E."/>
            <person name="Modenutti C."/>
        </authorList>
    </citation>
    <scope>NUCLEOTIDE SEQUENCE [LARGE SCALE GENOMIC DNA]</scope>
</reference>
<dbReference type="Pfam" id="PF00332">
    <property type="entry name" value="Glyco_hydro_17"/>
    <property type="match status" value="1"/>
</dbReference>
<keyword evidence="8" id="KW-0472">Membrane</keyword>
<proteinExistence type="inferred from homology"/>
<dbReference type="PROSITE" id="PS00587">
    <property type="entry name" value="GLYCOSYL_HYDROL_F17"/>
    <property type="match status" value="1"/>
</dbReference>
<keyword evidence="8" id="KW-0812">Transmembrane</keyword>
<evidence type="ECO:0000256" key="1">
    <source>
        <dbReference type="ARBA" id="ARBA00008773"/>
    </source>
</evidence>
<dbReference type="Gene3D" id="3.20.20.80">
    <property type="entry name" value="Glycosidases"/>
    <property type="match status" value="1"/>
</dbReference>
<dbReference type="InterPro" id="IPR017853">
    <property type="entry name" value="GH"/>
</dbReference>
<dbReference type="SMART" id="SM00768">
    <property type="entry name" value="X8"/>
    <property type="match status" value="1"/>
</dbReference>
<protein>
    <recommendedName>
        <fullName evidence="10">X8 domain-containing protein</fullName>
    </recommendedName>
</protein>
<feature type="signal peptide" evidence="9">
    <location>
        <begin position="1"/>
        <end position="20"/>
    </location>
</feature>
<dbReference type="GO" id="GO:0016798">
    <property type="term" value="F:hydrolase activity, acting on glycosyl bonds"/>
    <property type="evidence" value="ECO:0007669"/>
    <property type="project" value="UniProtKB-KW"/>
</dbReference>
<feature type="domain" description="X8" evidence="10">
    <location>
        <begin position="364"/>
        <end position="449"/>
    </location>
</feature>
<evidence type="ECO:0000256" key="3">
    <source>
        <dbReference type="ARBA" id="ARBA00022801"/>
    </source>
</evidence>
<dbReference type="Proteomes" id="UP001642360">
    <property type="component" value="Unassembled WGS sequence"/>
</dbReference>
<organism evidence="11 12">
    <name type="scientific">Ilex paraguariensis</name>
    <name type="common">yerba mate</name>
    <dbReference type="NCBI Taxonomy" id="185542"/>
    <lineage>
        <taxon>Eukaryota</taxon>
        <taxon>Viridiplantae</taxon>
        <taxon>Streptophyta</taxon>
        <taxon>Embryophyta</taxon>
        <taxon>Tracheophyta</taxon>
        <taxon>Spermatophyta</taxon>
        <taxon>Magnoliopsida</taxon>
        <taxon>eudicotyledons</taxon>
        <taxon>Gunneridae</taxon>
        <taxon>Pentapetalae</taxon>
        <taxon>asterids</taxon>
        <taxon>campanulids</taxon>
        <taxon>Aquifoliales</taxon>
        <taxon>Aquifoliaceae</taxon>
        <taxon>Ilex</taxon>
    </lineage>
</organism>
<dbReference type="EMBL" id="CAUOFW020001048">
    <property type="protein sequence ID" value="CAK9140486.1"/>
    <property type="molecule type" value="Genomic_DNA"/>
</dbReference>
<dbReference type="InterPro" id="IPR000490">
    <property type="entry name" value="Glyco_hydro_17"/>
</dbReference>
<keyword evidence="12" id="KW-1185">Reference proteome</keyword>
<dbReference type="InterPro" id="IPR012946">
    <property type="entry name" value="X8"/>
</dbReference>
<evidence type="ECO:0000256" key="6">
    <source>
        <dbReference type="RuleBase" id="RU004335"/>
    </source>
</evidence>
<evidence type="ECO:0000313" key="11">
    <source>
        <dbReference type="EMBL" id="CAK9140486.1"/>
    </source>
</evidence>
<evidence type="ECO:0000259" key="10">
    <source>
        <dbReference type="SMART" id="SM00768"/>
    </source>
</evidence>
<name>A0ABC8R815_9AQUA</name>
<keyword evidence="8" id="KW-1133">Transmembrane helix</keyword>
<evidence type="ECO:0000256" key="9">
    <source>
        <dbReference type="SAM" id="SignalP"/>
    </source>
</evidence>
<gene>
    <name evidence="11" type="ORF">ILEXP_LOCUS7937</name>
</gene>
<dbReference type="SUPFAM" id="SSF51445">
    <property type="entry name" value="(Trans)glycosidases"/>
    <property type="match status" value="1"/>
</dbReference>
<keyword evidence="5 7" id="KW-0326">Glycosidase</keyword>
<evidence type="ECO:0000256" key="7">
    <source>
        <dbReference type="RuleBase" id="RU004336"/>
    </source>
</evidence>
<comment type="similarity">
    <text evidence="1 6">Belongs to the glycosyl hydrolase 17 family.</text>
</comment>
<accession>A0ABC8R815</accession>
<dbReference type="Pfam" id="PF07983">
    <property type="entry name" value="X8"/>
    <property type="match status" value="1"/>
</dbReference>
<feature type="chain" id="PRO_5044870564" description="X8 domain-containing protein" evidence="9">
    <location>
        <begin position="21"/>
        <end position="489"/>
    </location>
</feature>
<keyword evidence="4" id="KW-1015">Disulfide bond</keyword>
<dbReference type="Gene3D" id="1.20.58.1040">
    <property type="match status" value="1"/>
</dbReference>
<keyword evidence="3 7" id="KW-0378">Hydrolase</keyword>
<evidence type="ECO:0000256" key="5">
    <source>
        <dbReference type="ARBA" id="ARBA00023295"/>
    </source>
</evidence>
<sequence length="489" mass="55447">MARTLVLILAFCMLFFSAQADLSQRLGLNWGRHTTQKLLPSMVIDLLLENGIKKVKLFSLNDAVLTAFAYTDIEVIVSIPSILLDEVNTTDDARGWVKENIGKYLTNVKITNIGIGNEPFSTVDDEQVYLKVISVMKDIQTALNEASYGHIKANIPHFTDILKPFPLAKPSDADFRDDIKDYMLQVLRHLRVHHVPFLANISPVFLINQLSLTDIEFLFLENYSNYTIKDNDITYTNAFDAIYDAFVSALTKNGFPEMKIIVGEVGWPTDGSKEATIANAERFFKGFLKRMASEKGTPLRPEPLEAYLYNLQDENRVKIARSGYQRHWGIYKFDGTPKFKIDFTGQGRDIYPNPVKGVVVMPLRWCVFNNDVRDMTMVQRNFNLACNLSDCSSLASGGSCSDLDFNHQVSYAFNMYYQIKTQKANDFVCQFDGLGKIVTENPRKGKCEFPVEILMSLEDRGVTTKASGLIVNSALLMIFFAFYEMIVIW</sequence>
<keyword evidence="2 9" id="KW-0732">Signal</keyword>
<feature type="transmembrane region" description="Helical" evidence="8">
    <location>
        <begin position="469"/>
        <end position="488"/>
    </location>
</feature>
<evidence type="ECO:0000313" key="12">
    <source>
        <dbReference type="Proteomes" id="UP001642360"/>
    </source>
</evidence>
<evidence type="ECO:0000256" key="8">
    <source>
        <dbReference type="SAM" id="Phobius"/>
    </source>
</evidence>
<comment type="caution">
    <text evidence="11">The sequence shown here is derived from an EMBL/GenBank/DDBJ whole genome shotgun (WGS) entry which is preliminary data.</text>
</comment>
<evidence type="ECO:0000256" key="2">
    <source>
        <dbReference type="ARBA" id="ARBA00022729"/>
    </source>
</evidence>
<dbReference type="PANTHER" id="PTHR32227">
    <property type="entry name" value="GLUCAN ENDO-1,3-BETA-GLUCOSIDASE BG1-RELATED-RELATED"/>
    <property type="match status" value="1"/>
</dbReference>
<evidence type="ECO:0000256" key="4">
    <source>
        <dbReference type="ARBA" id="ARBA00023157"/>
    </source>
</evidence>
<dbReference type="InterPro" id="IPR044965">
    <property type="entry name" value="Glyco_hydro_17_plant"/>
</dbReference>